<dbReference type="AlphaFoldDB" id="A0A7I9WLJ5"/>
<comment type="caution">
    <text evidence="2">The sequence shown here is derived from an EMBL/GenBank/DDBJ whole genome shotgun (WGS) entry which is preliminary data.</text>
</comment>
<feature type="transmembrane region" description="Helical" evidence="1">
    <location>
        <begin position="205"/>
        <end position="224"/>
    </location>
</feature>
<feature type="transmembrane region" description="Helical" evidence="1">
    <location>
        <begin position="132"/>
        <end position="152"/>
    </location>
</feature>
<organism evidence="2 3">
    <name type="scientific">Mycolicibacterium murale</name>
    <dbReference type="NCBI Taxonomy" id="182220"/>
    <lineage>
        <taxon>Bacteria</taxon>
        <taxon>Bacillati</taxon>
        <taxon>Actinomycetota</taxon>
        <taxon>Actinomycetes</taxon>
        <taxon>Mycobacteriales</taxon>
        <taxon>Mycobacteriaceae</taxon>
        <taxon>Mycolicibacterium</taxon>
    </lineage>
</organism>
<evidence type="ECO:0008006" key="4">
    <source>
        <dbReference type="Google" id="ProtNLM"/>
    </source>
</evidence>
<feature type="transmembrane region" description="Helical" evidence="1">
    <location>
        <begin position="164"/>
        <end position="184"/>
    </location>
</feature>
<dbReference type="Pfam" id="PF11361">
    <property type="entry name" value="DUF3159"/>
    <property type="match status" value="1"/>
</dbReference>
<dbReference type="InterPro" id="IPR016566">
    <property type="entry name" value="UCP010219"/>
</dbReference>
<feature type="transmembrane region" description="Helical" evidence="1">
    <location>
        <begin position="96"/>
        <end position="125"/>
    </location>
</feature>
<dbReference type="EMBL" id="BLKT01000003">
    <property type="protein sequence ID" value="GFG58469.1"/>
    <property type="molecule type" value="Genomic_DNA"/>
</dbReference>
<keyword evidence="1" id="KW-0472">Membrane</keyword>
<gene>
    <name evidence="2" type="ORF">MMUR_26050</name>
</gene>
<reference evidence="2 3" key="1">
    <citation type="journal article" date="2019" name="Emerg. Microbes Infect.">
        <title>Comprehensive subspecies identification of 175 nontuberculous mycobacteria species based on 7547 genomic profiles.</title>
        <authorList>
            <person name="Matsumoto Y."/>
            <person name="Kinjo T."/>
            <person name="Motooka D."/>
            <person name="Nabeya D."/>
            <person name="Jung N."/>
            <person name="Uechi K."/>
            <person name="Horii T."/>
            <person name="Iida T."/>
            <person name="Fujita J."/>
            <person name="Nakamura S."/>
        </authorList>
    </citation>
    <scope>NUCLEOTIDE SEQUENCE [LARGE SCALE GENOMIC DNA]</scope>
    <source>
        <strain evidence="2 3">JCM 13392</strain>
    </source>
</reference>
<sequence length="291" mass="30722">MVPSFPTSGGREKGSVIQGLLSPGWTMPGWQQWSCHRHTATHRESTRLTNLLDTEPPVRSSGARQRLSALIASPDIPIIDVVGGWRGIVDAVGPNLLFLVVYLVTPDLVVSTMSALGLAVVLAAARRIAGQSVAPAVGGMILVALSGLMALAGGDGGDVFLPDLIQTGVFTVVFLLSIAVRRPLLGMLLGPLVSGRQWRTNKTLLRGYDWATALFAAAAATRTLTKLPFYFSDNVVALGVVDLLTGVPLAIAVGYLQVRVLRHAYALNARSQDIGTAVDEQAGAGDEARPR</sequence>
<dbReference type="Proteomes" id="UP000465241">
    <property type="component" value="Unassembled WGS sequence"/>
</dbReference>
<accession>A0A7I9WLJ5</accession>
<proteinExistence type="predicted"/>
<feature type="transmembrane region" description="Helical" evidence="1">
    <location>
        <begin position="236"/>
        <end position="256"/>
    </location>
</feature>
<keyword evidence="1" id="KW-0812">Transmembrane</keyword>
<evidence type="ECO:0000256" key="1">
    <source>
        <dbReference type="SAM" id="Phobius"/>
    </source>
</evidence>
<name>A0A7I9WLJ5_9MYCO</name>
<keyword evidence="3" id="KW-1185">Reference proteome</keyword>
<keyword evidence="1" id="KW-1133">Transmembrane helix</keyword>
<evidence type="ECO:0000313" key="3">
    <source>
        <dbReference type="Proteomes" id="UP000465241"/>
    </source>
</evidence>
<protein>
    <recommendedName>
        <fullName evidence="4">DUF3159 domain-containing protein</fullName>
    </recommendedName>
</protein>
<evidence type="ECO:0000313" key="2">
    <source>
        <dbReference type="EMBL" id="GFG58469.1"/>
    </source>
</evidence>